<comment type="subcellular location">
    <subcellularLocation>
        <location evidence="1">Membrane</location>
        <topology evidence="1">Multi-pass membrane protein</topology>
    </subcellularLocation>
</comment>
<feature type="non-terminal residue" evidence="9">
    <location>
        <position position="1"/>
    </location>
</feature>
<keyword evidence="6" id="KW-0408">Iron</keyword>
<evidence type="ECO:0000256" key="8">
    <source>
        <dbReference type="SAM" id="Phobius"/>
    </source>
</evidence>
<dbReference type="PROSITE" id="PS01001">
    <property type="entry name" value="SDH_CYT_2"/>
    <property type="match status" value="1"/>
</dbReference>
<keyword evidence="2" id="KW-0349">Heme</keyword>
<feature type="transmembrane region" description="Helical" evidence="8">
    <location>
        <begin position="88"/>
        <end position="108"/>
    </location>
</feature>
<gene>
    <name evidence="9" type="ORF">ANN_25361</name>
</gene>
<evidence type="ECO:0000256" key="2">
    <source>
        <dbReference type="ARBA" id="ARBA00022617"/>
    </source>
</evidence>
<dbReference type="PANTHER" id="PTHR10978">
    <property type="entry name" value="SUCCINATE DEHYDROGENASE CYTOCHROME B560 SUBUNIT"/>
    <property type="match status" value="1"/>
</dbReference>
<sequence length="149" mass="16090">LRATTVRAAAASAAARPGEDFDAKNARLRRPQSPHLTIYKPQLTSLLSLTHRTTGMIMGSIVTVWGIGGLFMSGHFSETLAAIENMHVSPALLLAAKATLAFPLCFHYANGIRHLAWDMGKFLTIKEVYLTGYSVLGVSLFFSAILASL</sequence>
<dbReference type="SUPFAM" id="SSF81343">
    <property type="entry name" value="Fumarate reductase respiratory complex transmembrane subunits"/>
    <property type="match status" value="1"/>
</dbReference>
<evidence type="ECO:0000256" key="3">
    <source>
        <dbReference type="ARBA" id="ARBA00022692"/>
    </source>
</evidence>
<feature type="transmembrane region" description="Helical" evidence="8">
    <location>
        <begin position="128"/>
        <end position="147"/>
    </location>
</feature>
<accession>A0ABQ8S158</accession>
<comment type="caution">
    <text evidence="9">The sequence shown here is derived from an EMBL/GenBank/DDBJ whole genome shotgun (WGS) entry which is preliminary data.</text>
</comment>
<evidence type="ECO:0000256" key="7">
    <source>
        <dbReference type="ARBA" id="ARBA00023136"/>
    </source>
</evidence>
<proteinExistence type="predicted"/>
<keyword evidence="3 8" id="KW-0812">Transmembrane</keyword>
<keyword evidence="10" id="KW-1185">Reference proteome</keyword>
<protein>
    <recommendedName>
        <fullName evidence="11">Succinate dehydrogenase cytochrome b560 subunit, mitochondrial</fullName>
    </recommendedName>
</protein>
<dbReference type="Pfam" id="PF01127">
    <property type="entry name" value="Sdh_cyt"/>
    <property type="match status" value="1"/>
</dbReference>
<dbReference type="PIRSF" id="PIRSF000178">
    <property type="entry name" value="SDH_cyt_b560"/>
    <property type="match status" value="1"/>
</dbReference>
<organism evidence="9 10">
    <name type="scientific">Periplaneta americana</name>
    <name type="common">American cockroach</name>
    <name type="synonym">Blatta americana</name>
    <dbReference type="NCBI Taxonomy" id="6978"/>
    <lineage>
        <taxon>Eukaryota</taxon>
        <taxon>Metazoa</taxon>
        <taxon>Ecdysozoa</taxon>
        <taxon>Arthropoda</taxon>
        <taxon>Hexapoda</taxon>
        <taxon>Insecta</taxon>
        <taxon>Pterygota</taxon>
        <taxon>Neoptera</taxon>
        <taxon>Polyneoptera</taxon>
        <taxon>Dictyoptera</taxon>
        <taxon>Blattodea</taxon>
        <taxon>Blattoidea</taxon>
        <taxon>Blattidae</taxon>
        <taxon>Blattinae</taxon>
        <taxon>Periplaneta</taxon>
    </lineage>
</organism>
<keyword evidence="5 8" id="KW-1133">Transmembrane helix</keyword>
<dbReference type="PANTHER" id="PTHR10978:SF5">
    <property type="entry name" value="SUCCINATE DEHYDROGENASE CYTOCHROME B560 SUBUNIT, MITOCHONDRIAL"/>
    <property type="match status" value="1"/>
</dbReference>
<dbReference type="CDD" id="cd03499">
    <property type="entry name" value="SQR_TypeC_SdhC"/>
    <property type="match status" value="1"/>
</dbReference>
<evidence type="ECO:0000256" key="5">
    <source>
        <dbReference type="ARBA" id="ARBA00022989"/>
    </source>
</evidence>
<keyword evidence="7 8" id="KW-0472">Membrane</keyword>
<dbReference type="NCBIfam" id="TIGR02970">
    <property type="entry name" value="succ_dehyd_cytB"/>
    <property type="match status" value="1"/>
</dbReference>
<dbReference type="Gene3D" id="1.20.1300.10">
    <property type="entry name" value="Fumarate reductase/succinate dehydrogenase, transmembrane subunit"/>
    <property type="match status" value="1"/>
</dbReference>
<evidence type="ECO:0000256" key="4">
    <source>
        <dbReference type="ARBA" id="ARBA00022723"/>
    </source>
</evidence>
<keyword evidence="4" id="KW-0479">Metal-binding</keyword>
<name>A0ABQ8S158_PERAM</name>
<dbReference type="InterPro" id="IPR018495">
    <property type="entry name" value="Succ_DH_cyt_bsu_CS"/>
</dbReference>
<dbReference type="Proteomes" id="UP001148838">
    <property type="component" value="Unassembled WGS sequence"/>
</dbReference>
<dbReference type="InterPro" id="IPR000701">
    <property type="entry name" value="SuccDH_FuR_B_TM-su"/>
</dbReference>
<dbReference type="InterPro" id="IPR014314">
    <property type="entry name" value="Succ_DH_cytb556"/>
</dbReference>
<feature type="transmembrane region" description="Helical" evidence="8">
    <location>
        <begin position="56"/>
        <end position="76"/>
    </location>
</feature>
<evidence type="ECO:0000313" key="9">
    <source>
        <dbReference type="EMBL" id="KAJ4427709.1"/>
    </source>
</evidence>
<evidence type="ECO:0000313" key="10">
    <source>
        <dbReference type="Proteomes" id="UP001148838"/>
    </source>
</evidence>
<reference evidence="9 10" key="1">
    <citation type="journal article" date="2022" name="Allergy">
        <title>Genome assembly and annotation of Periplaneta americana reveal a comprehensive cockroach allergen profile.</title>
        <authorList>
            <person name="Wang L."/>
            <person name="Xiong Q."/>
            <person name="Saelim N."/>
            <person name="Wang L."/>
            <person name="Nong W."/>
            <person name="Wan A.T."/>
            <person name="Shi M."/>
            <person name="Liu X."/>
            <person name="Cao Q."/>
            <person name="Hui J.H.L."/>
            <person name="Sookrung N."/>
            <person name="Leung T.F."/>
            <person name="Tungtrongchitr A."/>
            <person name="Tsui S.K.W."/>
        </authorList>
    </citation>
    <scope>NUCLEOTIDE SEQUENCE [LARGE SCALE GENOMIC DNA]</scope>
    <source>
        <strain evidence="9">PWHHKU_190912</strain>
    </source>
</reference>
<dbReference type="EMBL" id="JAJSOF020000038">
    <property type="protein sequence ID" value="KAJ4427709.1"/>
    <property type="molecule type" value="Genomic_DNA"/>
</dbReference>
<evidence type="ECO:0008006" key="11">
    <source>
        <dbReference type="Google" id="ProtNLM"/>
    </source>
</evidence>
<dbReference type="InterPro" id="IPR034804">
    <property type="entry name" value="SQR/QFR_C/D"/>
</dbReference>
<evidence type="ECO:0000256" key="1">
    <source>
        <dbReference type="ARBA" id="ARBA00004141"/>
    </source>
</evidence>
<evidence type="ECO:0000256" key="6">
    <source>
        <dbReference type="ARBA" id="ARBA00023004"/>
    </source>
</evidence>